<evidence type="ECO:0000256" key="5">
    <source>
        <dbReference type="ARBA" id="ARBA00024195"/>
    </source>
</evidence>
<dbReference type="InterPro" id="IPR001254">
    <property type="entry name" value="Trypsin_dom"/>
</dbReference>
<dbReference type="PANTHER" id="PTHR24276:SF91">
    <property type="entry name" value="AT26814P-RELATED"/>
    <property type="match status" value="1"/>
</dbReference>
<reference evidence="8" key="1">
    <citation type="submission" date="2020-03" db="EMBL/GenBank/DDBJ databases">
        <title>Transcriptomic Profiling of the Digestive Tract of the Rat Flea, Xenopsylla cheopis, Following Blood Feeding and Infection with Yersinia pestis.</title>
        <authorList>
            <person name="Bland D.M."/>
            <person name="Martens C.A."/>
            <person name="Virtaneva K."/>
            <person name="Kanakabandi K."/>
            <person name="Long D."/>
            <person name="Rosenke R."/>
            <person name="Saturday G.A."/>
            <person name="Hoyt F.H."/>
            <person name="Bruno D.P."/>
            <person name="Ribeiro J.M.C."/>
            <person name="Hinnebusch J."/>
        </authorList>
    </citation>
    <scope>NUCLEOTIDE SEQUENCE</scope>
</reference>
<evidence type="ECO:0000256" key="1">
    <source>
        <dbReference type="ARBA" id="ARBA00022670"/>
    </source>
</evidence>
<dbReference type="GO" id="GO:0006508">
    <property type="term" value="P:proteolysis"/>
    <property type="evidence" value="ECO:0007669"/>
    <property type="project" value="UniProtKB-KW"/>
</dbReference>
<comment type="similarity">
    <text evidence="5">Belongs to the peptidase S1 family. CLIP subfamily.</text>
</comment>
<dbReference type="EMBL" id="GIIL01007355">
    <property type="protein sequence ID" value="NOV51081.1"/>
    <property type="molecule type" value="Transcribed_RNA"/>
</dbReference>
<dbReference type="InterPro" id="IPR043504">
    <property type="entry name" value="Peptidase_S1_PA_chymotrypsin"/>
</dbReference>
<dbReference type="CDD" id="cd00190">
    <property type="entry name" value="Tryp_SPc"/>
    <property type="match status" value="1"/>
</dbReference>
<dbReference type="PROSITE" id="PS50240">
    <property type="entry name" value="TRYPSIN_DOM"/>
    <property type="match status" value="1"/>
</dbReference>
<feature type="chain" id="PRO_5026842622" evidence="6">
    <location>
        <begin position="21"/>
        <end position="260"/>
    </location>
</feature>
<feature type="domain" description="Peptidase S1" evidence="7">
    <location>
        <begin position="26"/>
        <end position="259"/>
    </location>
</feature>
<dbReference type="SMART" id="SM00020">
    <property type="entry name" value="Tryp_SPc"/>
    <property type="match status" value="1"/>
</dbReference>
<dbReference type="Pfam" id="PF00089">
    <property type="entry name" value="Trypsin"/>
    <property type="match status" value="1"/>
</dbReference>
<dbReference type="PROSITE" id="PS00135">
    <property type="entry name" value="TRYPSIN_SER"/>
    <property type="match status" value="1"/>
</dbReference>
<evidence type="ECO:0000256" key="6">
    <source>
        <dbReference type="SAM" id="SignalP"/>
    </source>
</evidence>
<evidence type="ECO:0000256" key="3">
    <source>
        <dbReference type="ARBA" id="ARBA00022825"/>
    </source>
</evidence>
<evidence type="ECO:0000259" key="7">
    <source>
        <dbReference type="PROSITE" id="PS50240"/>
    </source>
</evidence>
<keyword evidence="2" id="KW-0378">Hydrolase</keyword>
<dbReference type="PRINTS" id="PR00722">
    <property type="entry name" value="CHYMOTRYPSIN"/>
</dbReference>
<organism evidence="8">
    <name type="scientific">Xenopsylla cheopis</name>
    <name type="common">Oriental rat flea</name>
    <name type="synonym">Pulex cheopis</name>
    <dbReference type="NCBI Taxonomy" id="163159"/>
    <lineage>
        <taxon>Eukaryota</taxon>
        <taxon>Metazoa</taxon>
        <taxon>Ecdysozoa</taxon>
        <taxon>Arthropoda</taxon>
        <taxon>Hexapoda</taxon>
        <taxon>Insecta</taxon>
        <taxon>Pterygota</taxon>
        <taxon>Neoptera</taxon>
        <taxon>Endopterygota</taxon>
        <taxon>Siphonaptera</taxon>
        <taxon>Pulicidae</taxon>
        <taxon>Xenopsyllinae</taxon>
        <taxon>Xenopsylla</taxon>
    </lineage>
</organism>
<sequence>MEQLLVFLLILASCTQYINADEKGRIVGGYDTNISSCGWHVSLHNEDEYICGGSIIAKDWILTSTQCVKNIYKEPLNMIVRAGSNFPDKEGYIYQVKTIIRHPRYNEDVADEFDVALLRLNNSIRFTPCNKVSIDLPEAGKDVPAGSFLSVTGWGATEEGGLGSETLQRVELRAVSDDDCKKGHEVNNDIITDSMMCAGVPEGGKDTCRGDSGGALVDENMVQIGVASWRRGCGRPDSPSVYAKLSNPEIRGFIKKYTDV</sequence>
<evidence type="ECO:0000256" key="2">
    <source>
        <dbReference type="ARBA" id="ARBA00022801"/>
    </source>
</evidence>
<dbReference type="InterPro" id="IPR050430">
    <property type="entry name" value="Peptidase_S1"/>
</dbReference>
<evidence type="ECO:0000313" key="8">
    <source>
        <dbReference type="EMBL" id="NOV51081.1"/>
    </source>
</evidence>
<dbReference type="SUPFAM" id="SSF50494">
    <property type="entry name" value="Trypsin-like serine proteases"/>
    <property type="match status" value="1"/>
</dbReference>
<dbReference type="AlphaFoldDB" id="A0A6M2E182"/>
<keyword evidence="4" id="KW-1015">Disulfide bond</keyword>
<dbReference type="FunFam" id="2.40.10.10:FF:000068">
    <property type="entry name" value="transmembrane protease serine 2"/>
    <property type="match status" value="1"/>
</dbReference>
<protein>
    <submittedName>
        <fullName evidence="8">Putative trypsin-like serine protease</fullName>
    </submittedName>
</protein>
<dbReference type="GO" id="GO:0004252">
    <property type="term" value="F:serine-type endopeptidase activity"/>
    <property type="evidence" value="ECO:0007669"/>
    <property type="project" value="InterPro"/>
</dbReference>
<keyword evidence="6" id="KW-0732">Signal</keyword>
<dbReference type="Gene3D" id="2.40.10.10">
    <property type="entry name" value="Trypsin-like serine proteases"/>
    <property type="match status" value="1"/>
</dbReference>
<evidence type="ECO:0000256" key="4">
    <source>
        <dbReference type="ARBA" id="ARBA00023157"/>
    </source>
</evidence>
<dbReference type="PANTHER" id="PTHR24276">
    <property type="entry name" value="POLYSERASE-RELATED"/>
    <property type="match status" value="1"/>
</dbReference>
<dbReference type="InterPro" id="IPR033116">
    <property type="entry name" value="TRYPSIN_SER"/>
</dbReference>
<keyword evidence="1 8" id="KW-0645">Protease</keyword>
<name>A0A6M2E182_XENCH</name>
<keyword evidence="3" id="KW-0720">Serine protease</keyword>
<dbReference type="InterPro" id="IPR001314">
    <property type="entry name" value="Peptidase_S1A"/>
</dbReference>
<dbReference type="FunFam" id="2.40.10.10:FF:000002">
    <property type="entry name" value="Transmembrane protease serine"/>
    <property type="match status" value="1"/>
</dbReference>
<proteinExistence type="inferred from homology"/>
<accession>A0A6M2E182</accession>
<dbReference type="InterPro" id="IPR009003">
    <property type="entry name" value="Peptidase_S1_PA"/>
</dbReference>
<feature type="signal peptide" evidence="6">
    <location>
        <begin position="1"/>
        <end position="20"/>
    </location>
</feature>